<dbReference type="InterPro" id="IPR051013">
    <property type="entry name" value="MBL_superfamily_lactonases"/>
</dbReference>
<keyword evidence="5" id="KW-0862">Zinc</keyword>
<proteinExistence type="inferred from homology"/>
<dbReference type="GO" id="GO:0046872">
    <property type="term" value="F:metal ion binding"/>
    <property type="evidence" value="ECO:0007669"/>
    <property type="project" value="UniProtKB-KW"/>
</dbReference>
<reference evidence="7 8" key="1">
    <citation type="submission" date="2014-10" db="EMBL/GenBank/DDBJ databases">
        <title>Genome sequence of Novosphingobium malaysiense MUSC 273(T).</title>
        <authorList>
            <person name="Lee L.-H."/>
        </authorList>
    </citation>
    <scope>NUCLEOTIDE SEQUENCE [LARGE SCALE GENOMIC DNA]</scope>
    <source>
        <strain evidence="7 8">MUSC 273</strain>
    </source>
</reference>
<evidence type="ECO:0000256" key="1">
    <source>
        <dbReference type="ARBA" id="ARBA00001947"/>
    </source>
</evidence>
<dbReference type="GO" id="GO:0016787">
    <property type="term" value="F:hydrolase activity"/>
    <property type="evidence" value="ECO:0007669"/>
    <property type="project" value="UniProtKB-KW"/>
</dbReference>
<comment type="cofactor">
    <cofactor evidence="1">
        <name>Zn(2+)</name>
        <dbReference type="ChEBI" id="CHEBI:29105"/>
    </cofactor>
</comment>
<keyword evidence="4" id="KW-0378">Hydrolase</keyword>
<dbReference type="EMBL" id="JTDI01000005">
    <property type="protein sequence ID" value="KHK90319.1"/>
    <property type="molecule type" value="Genomic_DNA"/>
</dbReference>
<evidence type="ECO:0000256" key="2">
    <source>
        <dbReference type="ARBA" id="ARBA00007749"/>
    </source>
</evidence>
<accession>A0A0B1ZLV0</accession>
<evidence type="ECO:0000256" key="3">
    <source>
        <dbReference type="ARBA" id="ARBA00022723"/>
    </source>
</evidence>
<evidence type="ECO:0000256" key="5">
    <source>
        <dbReference type="ARBA" id="ARBA00022833"/>
    </source>
</evidence>
<evidence type="ECO:0000259" key="6">
    <source>
        <dbReference type="SMART" id="SM00849"/>
    </source>
</evidence>
<keyword evidence="3" id="KW-0479">Metal-binding</keyword>
<feature type="domain" description="Metallo-beta-lactamase" evidence="6">
    <location>
        <begin position="31"/>
        <end position="237"/>
    </location>
</feature>
<gene>
    <name evidence="7" type="ORF">LK12_17040</name>
</gene>
<dbReference type="PANTHER" id="PTHR42978:SF2">
    <property type="entry name" value="102 KBASES UNSTABLE REGION: FROM 1 TO 119443"/>
    <property type="match status" value="1"/>
</dbReference>
<comment type="similarity">
    <text evidence="2">Belongs to the metallo-beta-lactamase superfamily.</text>
</comment>
<dbReference type="Proteomes" id="UP000031057">
    <property type="component" value="Unassembled WGS sequence"/>
</dbReference>
<dbReference type="InterPro" id="IPR036866">
    <property type="entry name" value="RibonucZ/Hydroxyglut_hydro"/>
</dbReference>
<dbReference type="RefSeq" id="WP_039286532.1">
    <property type="nucleotide sequence ID" value="NZ_JTDI01000005.1"/>
</dbReference>
<dbReference type="OrthoDB" id="9773738at2"/>
<evidence type="ECO:0000313" key="7">
    <source>
        <dbReference type="EMBL" id="KHK90319.1"/>
    </source>
</evidence>
<dbReference type="AlphaFoldDB" id="A0A0B1ZLV0"/>
<dbReference type="PANTHER" id="PTHR42978">
    <property type="entry name" value="QUORUM-QUENCHING LACTONASE YTNP-RELATED-RELATED"/>
    <property type="match status" value="1"/>
</dbReference>
<dbReference type="InterPro" id="IPR001279">
    <property type="entry name" value="Metallo-B-lactamas"/>
</dbReference>
<dbReference type="CDD" id="cd07729">
    <property type="entry name" value="AHL_lactonase_MBL-fold"/>
    <property type="match status" value="1"/>
</dbReference>
<protein>
    <submittedName>
        <fullName evidence="7">Beta-lactamase</fullName>
    </submittedName>
</protein>
<evidence type="ECO:0000313" key="8">
    <source>
        <dbReference type="Proteomes" id="UP000031057"/>
    </source>
</evidence>
<comment type="caution">
    <text evidence="7">The sequence shown here is derived from an EMBL/GenBank/DDBJ whole genome shotgun (WGS) entry which is preliminary data.</text>
</comment>
<dbReference type="SUPFAM" id="SSF56281">
    <property type="entry name" value="Metallo-hydrolase/oxidoreductase"/>
    <property type="match status" value="1"/>
</dbReference>
<keyword evidence="8" id="KW-1185">Reference proteome</keyword>
<dbReference type="SMART" id="SM00849">
    <property type="entry name" value="Lactamase_B"/>
    <property type="match status" value="1"/>
</dbReference>
<dbReference type="STRING" id="1348853.LK12_17040"/>
<evidence type="ECO:0000256" key="4">
    <source>
        <dbReference type="ARBA" id="ARBA00022801"/>
    </source>
</evidence>
<dbReference type="Gene3D" id="3.60.15.10">
    <property type="entry name" value="Ribonuclease Z/Hydroxyacylglutathione hydrolase-like"/>
    <property type="match status" value="1"/>
</dbReference>
<name>A0A0B1ZLV0_9SPHN</name>
<dbReference type="Pfam" id="PF00753">
    <property type="entry name" value="Lactamase_B"/>
    <property type="match status" value="1"/>
</dbReference>
<sequence>MKMHFLSGGRLRMRKSVYFPSAEKGETFELPVICTLLKHEQGNVLFDTGCSPDAAENGEERWGGMVKVMNPIFRPEDAVTGQLDKAGLTPDDIDVVICSHLHADHCGCNAHFRKATIIAHAAEVAAATAENGPAMGYLPVEWDQPQGFDAFEGQRDLFGDGRIILLPVPGHTPGMTSALVTLDEAGEFLIASDAIAVEANLTEGYAPKNSWDLEKANIAIEELRKIGERGAQIIFGHDDAQWNRLRKGADFYA</sequence>
<organism evidence="7 8">
    <name type="scientific">Novosphingobium malaysiense</name>
    <dbReference type="NCBI Taxonomy" id="1348853"/>
    <lineage>
        <taxon>Bacteria</taxon>
        <taxon>Pseudomonadati</taxon>
        <taxon>Pseudomonadota</taxon>
        <taxon>Alphaproteobacteria</taxon>
        <taxon>Sphingomonadales</taxon>
        <taxon>Sphingomonadaceae</taxon>
        <taxon>Novosphingobium</taxon>
    </lineage>
</organism>